<dbReference type="RefSeq" id="WP_058461335.1">
    <property type="nucleotide sequence ID" value="NZ_CAAAHS010000008.1"/>
</dbReference>
<feature type="signal peptide" evidence="1">
    <location>
        <begin position="1"/>
        <end position="21"/>
    </location>
</feature>
<organism evidence="2 4">
    <name type="scientific">Legionella adelaidensis</name>
    <dbReference type="NCBI Taxonomy" id="45056"/>
    <lineage>
        <taxon>Bacteria</taxon>
        <taxon>Pseudomonadati</taxon>
        <taxon>Pseudomonadota</taxon>
        <taxon>Gammaproteobacteria</taxon>
        <taxon>Legionellales</taxon>
        <taxon>Legionellaceae</taxon>
        <taxon>Legionella</taxon>
    </lineage>
</organism>
<reference evidence="3 5" key="2">
    <citation type="submission" date="2018-12" db="EMBL/GenBank/DDBJ databases">
        <authorList>
            <consortium name="Pathogen Informatics"/>
        </authorList>
    </citation>
    <scope>NUCLEOTIDE SEQUENCE [LARGE SCALE GENOMIC DNA]</scope>
    <source>
        <strain evidence="3 5">NCTC12735</strain>
        <plasmid evidence="5">11</plasmid>
    </source>
</reference>
<sequence>MKLITASLLGMITLVSTPLFADDSSTSNSSDTMMSTTAKDKDLVKHQLTTKDGKTFDIWISRSDAKKLESLPKDKAVDTSGDTIQ</sequence>
<dbReference type="Proteomes" id="UP000281170">
    <property type="component" value="Plasmid 11"/>
</dbReference>
<name>A0A0W0R3C9_9GAMM</name>
<dbReference type="Proteomes" id="UP000054859">
    <property type="component" value="Unassembled WGS sequence"/>
</dbReference>
<dbReference type="EMBL" id="LR134420">
    <property type="protein sequence ID" value="VEH85218.1"/>
    <property type="molecule type" value="Genomic_DNA"/>
</dbReference>
<proteinExistence type="predicted"/>
<feature type="chain" id="PRO_5036002945" evidence="1">
    <location>
        <begin position="22"/>
        <end position="85"/>
    </location>
</feature>
<evidence type="ECO:0000313" key="3">
    <source>
        <dbReference type="EMBL" id="VEH85218.1"/>
    </source>
</evidence>
<accession>A0A0W0R3C9</accession>
<evidence type="ECO:0000313" key="5">
    <source>
        <dbReference type="Proteomes" id="UP000281170"/>
    </source>
</evidence>
<dbReference type="STRING" id="45056.Lade_0243"/>
<evidence type="ECO:0000313" key="2">
    <source>
        <dbReference type="EMBL" id="KTC65585.1"/>
    </source>
</evidence>
<gene>
    <name evidence="2" type="ORF">Lade_0243</name>
    <name evidence="3" type="ORF">NCTC12735_00843</name>
</gene>
<keyword evidence="4" id="KW-1185">Reference proteome</keyword>
<keyword evidence="3" id="KW-0614">Plasmid</keyword>
<evidence type="ECO:0000313" key="4">
    <source>
        <dbReference type="Proteomes" id="UP000054859"/>
    </source>
</evidence>
<keyword evidence="1" id="KW-0732">Signal</keyword>
<protein>
    <submittedName>
        <fullName evidence="2">Uncharacterized protein</fullName>
    </submittedName>
</protein>
<evidence type="ECO:0000256" key="1">
    <source>
        <dbReference type="SAM" id="SignalP"/>
    </source>
</evidence>
<dbReference type="PATRIC" id="fig|45056.6.peg.249"/>
<dbReference type="AlphaFoldDB" id="A0A0W0R3C9"/>
<reference evidence="2 4" key="1">
    <citation type="submission" date="2015-11" db="EMBL/GenBank/DDBJ databases">
        <title>Identification of large and diverse effector repertoires of 38 Legionella species.</title>
        <authorList>
            <person name="Burstein D."/>
            <person name="Amaro F."/>
            <person name="Zusman T."/>
            <person name="Lifshitz Z."/>
            <person name="Cohen O."/>
            <person name="Gilbert J.A."/>
            <person name="Pupko T."/>
            <person name="Shuman H.A."/>
            <person name="Segal G."/>
        </authorList>
    </citation>
    <scope>NUCLEOTIDE SEQUENCE [LARGE SCALE GENOMIC DNA]</scope>
    <source>
        <strain evidence="2 4">1762-AUS-E</strain>
    </source>
</reference>
<dbReference type="KEGG" id="ladl:NCTC12735_00843"/>
<geneLocation type="plasmid" evidence="3 5">
    <name>11</name>
</geneLocation>
<dbReference type="EMBL" id="LNKA01000001">
    <property type="protein sequence ID" value="KTC65585.1"/>
    <property type="molecule type" value="Genomic_DNA"/>
</dbReference>